<comment type="subcellular location">
    <subcellularLocation>
        <location evidence="1">Cell membrane</location>
        <topology evidence="1">Multi-pass membrane protein</topology>
    </subcellularLocation>
</comment>
<dbReference type="PANTHER" id="PTHR35007">
    <property type="entry name" value="INTEGRAL MEMBRANE PROTEIN-RELATED"/>
    <property type="match status" value="1"/>
</dbReference>
<feature type="transmembrane region" description="Helical" evidence="6">
    <location>
        <begin position="99"/>
        <end position="121"/>
    </location>
</feature>
<sequence>MEMGNAMSHIWSDPWWWFSLALFIGGSISAIFLSRKGLQQQRQQERITRYLNEDIHNKNKKQNQLFDKENENKWFAKEIEKIRNNLQAAGFYHTKAIRYFLLIKFSIAAVAFISAGIFFLMNNNFDMKSFWMCAGIAFVINIMPDNFLIYRKKKQTTGIIKALPDSLELLVICLESGATLERSLDMVSEQLDDIYPQLCRQWQLTVDHMKVNPDRQAALHALANRTQITEMTALVTVLQQAEKFGSPLAQTLRNFSSEMRELRKFSIEERIGKLSSKITLPMLVLVFMPLLVIILAPQISMLTMALKGMQ</sequence>
<name>A0A1I1LPB6_9GAMM</name>
<feature type="transmembrane region" description="Helical" evidence="6">
    <location>
        <begin position="278"/>
        <end position="299"/>
    </location>
</feature>
<accession>A0A1I1LPB6</accession>
<keyword evidence="3 6" id="KW-0812">Transmembrane</keyword>
<gene>
    <name evidence="8" type="ORF">SAMN02745724_02443</name>
</gene>
<keyword evidence="4 6" id="KW-1133">Transmembrane helix</keyword>
<evidence type="ECO:0000256" key="5">
    <source>
        <dbReference type="ARBA" id="ARBA00023136"/>
    </source>
</evidence>
<evidence type="ECO:0000313" key="8">
    <source>
        <dbReference type="EMBL" id="SFC74869.1"/>
    </source>
</evidence>
<dbReference type="Pfam" id="PF00482">
    <property type="entry name" value="T2SSF"/>
    <property type="match status" value="1"/>
</dbReference>
<feature type="transmembrane region" description="Helical" evidence="6">
    <location>
        <begin position="127"/>
        <end position="144"/>
    </location>
</feature>
<dbReference type="InterPro" id="IPR018076">
    <property type="entry name" value="T2SS_GspF_dom"/>
</dbReference>
<keyword evidence="5 6" id="KW-0472">Membrane</keyword>
<reference evidence="8 9" key="1">
    <citation type="submission" date="2016-10" db="EMBL/GenBank/DDBJ databases">
        <authorList>
            <person name="de Groot N.N."/>
        </authorList>
    </citation>
    <scope>NUCLEOTIDE SEQUENCE [LARGE SCALE GENOMIC DNA]</scope>
    <source>
        <strain evidence="8 9">DSM 6059</strain>
    </source>
</reference>
<evidence type="ECO:0000259" key="7">
    <source>
        <dbReference type="Pfam" id="PF00482"/>
    </source>
</evidence>
<evidence type="ECO:0000256" key="4">
    <source>
        <dbReference type="ARBA" id="ARBA00022989"/>
    </source>
</evidence>
<keyword evidence="9" id="KW-1185">Reference proteome</keyword>
<evidence type="ECO:0000256" key="1">
    <source>
        <dbReference type="ARBA" id="ARBA00004651"/>
    </source>
</evidence>
<evidence type="ECO:0000256" key="2">
    <source>
        <dbReference type="ARBA" id="ARBA00022475"/>
    </source>
</evidence>
<feature type="domain" description="Type II secretion system protein GspF" evidence="7">
    <location>
        <begin position="167"/>
        <end position="295"/>
    </location>
</feature>
<organism evidence="8 9">
    <name type="scientific">Pseudoalteromonas denitrificans DSM 6059</name>
    <dbReference type="NCBI Taxonomy" id="1123010"/>
    <lineage>
        <taxon>Bacteria</taxon>
        <taxon>Pseudomonadati</taxon>
        <taxon>Pseudomonadota</taxon>
        <taxon>Gammaproteobacteria</taxon>
        <taxon>Alteromonadales</taxon>
        <taxon>Pseudoalteromonadaceae</taxon>
        <taxon>Pseudoalteromonas</taxon>
    </lineage>
</organism>
<evidence type="ECO:0000313" key="9">
    <source>
        <dbReference type="Proteomes" id="UP000198862"/>
    </source>
</evidence>
<evidence type="ECO:0000256" key="3">
    <source>
        <dbReference type="ARBA" id="ARBA00022692"/>
    </source>
</evidence>
<dbReference type="AlphaFoldDB" id="A0A1I1LPB6"/>
<dbReference type="OrthoDB" id="9810662at2"/>
<dbReference type="Proteomes" id="UP000198862">
    <property type="component" value="Unassembled WGS sequence"/>
</dbReference>
<dbReference type="EMBL" id="FOLO01000017">
    <property type="protein sequence ID" value="SFC74869.1"/>
    <property type="molecule type" value="Genomic_DNA"/>
</dbReference>
<evidence type="ECO:0000256" key="6">
    <source>
        <dbReference type="SAM" id="Phobius"/>
    </source>
</evidence>
<feature type="transmembrane region" description="Helical" evidence="6">
    <location>
        <begin position="15"/>
        <end position="33"/>
    </location>
</feature>
<dbReference type="RefSeq" id="WP_143085070.1">
    <property type="nucleotide sequence ID" value="NZ_FOLO01000017.1"/>
</dbReference>
<dbReference type="PANTHER" id="PTHR35007:SF2">
    <property type="entry name" value="PILUS ASSEMBLE PROTEIN"/>
    <property type="match status" value="1"/>
</dbReference>
<protein>
    <submittedName>
        <fullName evidence="8">Tight adherence protein C</fullName>
    </submittedName>
</protein>
<dbReference type="GO" id="GO:0005886">
    <property type="term" value="C:plasma membrane"/>
    <property type="evidence" value="ECO:0007669"/>
    <property type="project" value="UniProtKB-SubCell"/>
</dbReference>
<proteinExistence type="predicted"/>
<keyword evidence="2" id="KW-1003">Cell membrane</keyword>
<dbReference type="STRING" id="1123010.SAMN02745724_02443"/>